<keyword evidence="3 4" id="KW-0408">Iron</keyword>
<dbReference type="InterPro" id="IPR009056">
    <property type="entry name" value="Cyt_c-like_dom"/>
</dbReference>
<evidence type="ECO:0000256" key="2">
    <source>
        <dbReference type="ARBA" id="ARBA00022723"/>
    </source>
</evidence>
<gene>
    <name evidence="7" type="ORF">ENN90_07390</name>
</gene>
<evidence type="ECO:0000256" key="1">
    <source>
        <dbReference type="ARBA" id="ARBA00022617"/>
    </source>
</evidence>
<accession>A0A831LUB7</accession>
<organism evidence="7">
    <name type="scientific">Mariniphaga anaerophila</name>
    <dbReference type="NCBI Taxonomy" id="1484053"/>
    <lineage>
        <taxon>Bacteria</taxon>
        <taxon>Pseudomonadati</taxon>
        <taxon>Bacteroidota</taxon>
        <taxon>Bacteroidia</taxon>
        <taxon>Marinilabiliales</taxon>
        <taxon>Prolixibacteraceae</taxon>
        <taxon>Mariniphaga</taxon>
    </lineage>
</organism>
<sequence>MKTLIQKFQCLLFSAALFLFFGAAAQPNGAALYQQHCAQCHGADLLGGNASSLINGVWQFGAGDSYVMRNIKHGIPHLGMPSYERSMTDAEIRAVV</sequence>
<dbReference type="GO" id="GO:0009055">
    <property type="term" value="F:electron transfer activity"/>
    <property type="evidence" value="ECO:0007669"/>
    <property type="project" value="InterPro"/>
</dbReference>
<dbReference type="EMBL" id="DSDK01000404">
    <property type="protein sequence ID" value="HDR51430.1"/>
    <property type="molecule type" value="Genomic_DNA"/>
</dbReference>
<protein>
    <submittedName>
        <fullName evidence="7">Cytochrome c</fullName>
    </submittedName>
</protein>
<keyword evidence="2 4" id="KW-0479">Metal-binding</keyword>
<dbReference type="Proteomes" id="UP000886047">
    <property type="component" value="Unassembled WGS sequence"/>
</dbReference>
<feature type="signal peptide" evidence="5">
    <location>
        <begin position="1"/>
        <end position="25"/>
    </location>
</feature>
<dbReference type="GO" id="GO:0046872">
    <property type="term" value="F:metal ion binding"/>
    <property type="evidence" value="ECO:0007669"/>
    <property type="project" value="UniProtKB-KW"/>
</dbReference>
<dbReference type="Gene3D" id="1.10.760.10">
    <property type="entry name" value="Cytochrome c-like domain"/>
    <property type="match status" value="1"/>
</dbReference>
<evidence type="ECO:0000259" key="6">
    <source>
        <dbReference type="PROSITE" id="PS51007"/>
    </source>
</evidence>
<feature type="domain" description="Cytochrome c" evidence="6">
    <location>
        <begin position="24"/>
        <end position="96"/>
    </location>
</feature>
<feature type="chain" id="PRO_5032682083" evidence="5">
    <location>
        <begin position="26"/>
        <end position="96"/>
    </location>
</feature>
<keyword evidence="1 4" id="KW-0349">Heme</keyword>
<keyword evidence="5" id="KW-0732">Signal</keyword>
<evidence type="ECO:0000313" key="7">
    <source>
        <dbReference type="EMBL" id="HDR51430.1"/>
    </source>
</evidence>
<comment type="caution">
    <text evidence="7">The sequence shown here is derived from an EMBL/GenBank/DDBJ whole genome shotgun (WGS) entry which is preliminary data.</text>
</comment>
<dbReference type="AlphaFoldDB" id="A0A831LUB7"/>
<evidence type="ECO:0000256" key="3">
    <source>
        <dbReference type="ARBA" id="ARBA00023004"/>
    </source>
</evidence>
<dbReference type="SUPFAM" id="SSF46626">
    <property type="entry name" value="Cytochrome c"/>
    <property type="match status" value="1"/>
</dbReference>
<dbReference type="GO" id="GO:0020037">
    <property type="term" value="F:heme binding"/>
    <property type="evidence" value="ECO:0007669"/>
    <property type="project" value="InterPro"/>
</dbReference>
<dbReference type="InterPro" id="IPR036909">
    <property type="entry name" value="Cyt_c-like_dom_sf"/>
</dbReference>
<name>A0A831LUB7_9BACT</name>
<evidence type="ECO:0000256" key="5">
    <source>
        <dbReference type="SAM" id="SignalP"/>
    </source>
</evidence>
<reference evidence="7" key="1">
    <citation type="journal article" date="2020" name="mSystems">
        <title>Genome- and Community-Level Interaction Insights into Carbon Utilization and Element Cycling Functions of Hydrothermarchaeota in Hydrothermal Sediment.</title>
        <authorList>
            <person name="Zhou Z."/>
            <person name="Liu Y."/>
            <person name="Xu W."/>
            <person name="Pan J."/>
            <person name="Luo Z.H."/>
            <person name="Li M."/>
        </authorList>
    </citation>
    <scope>NUCLEOTIDE SEQUENCE [LARGE SCALE GENOMIC DNA]</scope>
    <source>
        <strain evidence="7">SpSt-1217</strain>
    </source>
</reference>
<dbReference type="PROSITE" id="PS51007">
    <property type="entry name" value="CYTC"/>
    <property type="match status" value="1"/>
</dbReference>
<proteinExistence type="predicted"/>
<dbReference type="Pfam" id="PF13442">
    <property type="entry name" value="Cytochrome_CBB3"/>
    <property type="match status" value="1"/>
</dbReference>
<evidence type="ECO:0000256" key="4">
    <source>
        <dbReference type="PROSITE-ProRule" id="PRU00433"/>
    </source>
</evidence>